<feature type="signal peptide" evidence="1">
    <location>
        <begin position="1"/>
        <end position="22"/>
    </location>
</feature>
<dbReference type="Proteomes" id="UP000186601">
    <property type="component" value="Unassembled WGS sequence"/>
</dbReference>
<sequence length="53" mass="6015">MLFHRIIASVLVAVSAGCVCQARPGFIKNAAAREIEMTEDFNVDEWEKWGQFE</sequence>
<accession>A0A2R6NJQ8</accession>
<dbReference type="EMBL" id="MLYV02001152">
    <property type="protein sequence ID" value="PSR72610.1"/>
    <property type="molecule type" value="Genomic_DNA"/>
</dbReference>
<dbReference type="PROSITE" id="PS51257">
    <property type="entry name" value="PROKAR_LIPOPROTEIN"/>
    <property type="match status" value="1"/>
</dbReference>
<evidence type="ECO:0000256" key="1">
    <source>
        <dbReference type="SAM" id="SignalP"/>
    </source>
</evidence>
<comment type="caution">
    <text evidence="2">The sequence shown here is derived from an EMBL/GenBank/DDBJ whole genome shotgun (WGS) entry which is preliminary data.</text>
</comment>
<keyword evidence="3" id="KW-1185">Reference proteome</keyword>
<keyword evidence="1" id="KW-0732">Signal</keyword>
<gene>
    <name evidence="2" type="ORF">PHLCEN_2v11534</name>
</gene>
<proteinExistence type="predicted"/>
<feature type="chain" id="PRO_5015345628" evidence="1">
    <location>
        <begin position="23"/>
        <end position="53"/>
    </location>
</feature>
<name>A0A2R6NJQ8_9APHY</name>
<organism evidence="2 3">
    <name type="scientific">Hermanssonia centrifuga</name>
    <dbReference type="NCBI Taxonomy" id="98765"/>
    <lineage>
        <taxon>Eukaryota</taxon>
        <taxon>Fungi</taxon>
        <taxon>Dikarya</taxon>
        <taxon>Basidiomycota</taxon>
        <taxon>Agaricomycotina</taxon>
        <taxon>Agaricomycetes</taxon>
        <taxon>Polyporales</taxon>
        <taxon>Meruliaceae</taxon>
        <taxon>Hermanssonia</taxon>
    </lineage>
</organism>
<dbReference type="AlphaFoldDB" id="A0A2R6NJQ8"/>
<protein>
    <submittedName>
        <fullName evidence="2">Uncharacterized protein</fullName>
    </submittedName>
</protein>
<evidence type="ECO:0000313" key="3">
    <source>
        <dbReference type="Proteomes" id="UP000186601"/>
    </source>
</evidence>
<reference evidence="2 3" key="1">
    <citation type="submission" date="2018-02" db="EMBL/GenBank/DDBJ databases">
        <title>Genome sequence of the basidiomycete white-rot fungus Phlebia centrifuga.</title>
        <authorList>
            <person name="Granchi Z."/>
            <person name="Peng M."/>
            <person name="de Vries R.P."/>
            <person name="Hilden K."/>
            <person name="Makela M.R."/>
            <person name="Grigoriev I."/>
            <person name="Riley R."/>
        </authorList>
    </citation>
    <scope>NUCLEOTIDE SEQUENCE [LARGE SCALE GENOMIC DNA]</scope>
    <source>
        <strain evidence="2 3">FBCC195</strain>
    </source>
</reference>
<evidence type="ECO:0000313" key="2">
    <source>
        <dbReference type="EMBL" id="PSR72610.1"/>
    </source>
</evidence>